<dbReference type="PANTHER" id="PTHR42813">
    <property type="entry name" value="ZINC-TYPE ALCOHOL DEHYDROGENASE-LIKE"/>
    <property type="match status" value="1"/>
</dbReference>
<dbReference type="AlphaFoldDB" id="A0A1C2DHD1"/>
<keyword evidence="3" id="KW-0479">Metal-binding</keyword>
<evidence type="ECO:0000256" key="5">
    <source>
        <dbReference type="ARBA" id="ARBA00023027"/>
    </source>
</evidence>
<evidence type="ECO:0000256" key="4">
    <source>
        <dbReference type="ARBA" id="ARBA00022833"/>
    </source>
</evidence>
<dbReference type="InterPro" id="IPR013154">
    <property type="entry name" value="ADH-like_N"/>
</dbReference>
<sequence length="379" mass="40693">MKAIIYNGPYDVSVQNVPDAKIEKATDVLVRITTTNICGSDLHMYEGRTSFETGRILGHENLGEVIEVGAAVDRVKVGDMVCLPFNIGCGFCENCERGLTGYCLTVNPGSAGGAYGFAEMGPYEGGQAELLRVPYGDFNCLVLPEDAKEKEDDYVMLSDILPTGWHATELSGLLPGESIAIYGAGPVGLMAAHAAMIKGASQVFVVDNHPDRLALAAKLGATPINTAQTQAVEQIMNLTNGKGTDRGCECVGYQCCDKHGHEANHETMNNLVASTKPTGGIGVVGVFVPEDPNAASDLAKEGKMAFDFGSFWFKGQQIRTGQANVKAYNRRLAELIHHDRAKPSQIISHSLKLSEGPDAYKHFDQRDDGWTKVVLKPSA</sequence>
<dbReference type="Proteomes" id="UP000095143">
    <property type="component" value="Unassembled WGS sequence"/>
</dbReference>
<evidence type="ECO:0000259" key="6">
    <source>
        <dbReference type="Pfam" id="PF00107"/>
    </source>
</evidence>
<evidence type="ECO:0000256" key="3">
    <source>
        <dbReference type="ARBA" id="ARBA00022723"/>
    </source>
</evidence>
<dbReference type="OrthoDB" id="9773078at2"/>
<dbReference type="Gene3D" id="3.90.180.10">
    <property type="entry name" value="Medium-chain alcohol dehydrogenases, catalytic domain"/>
    <property type="match status" value="1"/>
</dbReference>
<dbReference type="InterPro" id="IPR013149">
    <property type="entry name" value="ADH-like_C"/>
</dbReference>
<evidence type="ECO:0000313" key="8">
    <source>
        <dbReference type="EMBL" id="OCX14168.1"/>
    </source>
</evidence>
<dbReference type="InterPro" id="IPR011032">
    <property type="entry name" value="GroES-like_sf"/>
</dbReference>
<organism evidence="8 9">
    <name type="scientific">Pseudomonas graminis</name>
    <dbReference type="NCBI Taxonomy" id="158627"/>
    <lineage>
        <taxon>Bacteria</taxon>
        <taxon>Pseudomonadati</taxon>
        <taxon>Pseudomonadota</taxon>
        <taxon>Gammaproteobacteria</taxon>
        <taxon>Pseudomonadales</taxon>
        <taxon>Pseudomonadaceae</taxon>
        <taxon>Pseudomonas</taxon>
    </lineage>
</organism>
<gene>
    <name evidence="8" type="ORF">BBI10_21765</name>
</gene>
<accession>A0A1C2DHD1</accession>
<dbReference type="SUPFAM" id="SSF51735">
    <property type="entry name" value="NAD(P)-binding Rossmann-fold domains"/>
    <property type="match status" value="1"/>
</dbReference>
<comment type="caution">
    <text evidence="8">The sequence shown here is derived from an EMBL/GenBank/DDBJ whole genome shotgun (WGS) entry which is preliminary data.</text>
</comment>
<dbReference type="GO" id="GO:0046872">
    <property type="term" value="F:metal ion binding"/>
    <property type="evidence" value="ECO:0007669"/>
    <property type="project" value="UniProtKB-KW"/>
</dbReference>
<protein>
    <submittedName>
        <fullName evidence="8">Aldehyde dehydrogenase</fullName>
    </submittedName>
</protein>
<dbReference type="Pfam" id="PF08240">
    <property type="entry name" value="ADH_N"/>
    <property type="match status" value="1"/>
</dbReference>
<comment type="similarity">
    <text evidence="2">Belongs to the zinc-containing alcohol dehydrogenase family.</text>
</comment>
<proteinExistence type="inferred from homology"/>
<evidence type="ECO:0000259" key="7">
    <source>
        <dbReference type="Pfam" id="PF08240"/>
    </source>
</evidence>
<dbReference type="Gene3D" id="3.40.50.720">
    <property type="entry name" value="NAD(P)-binding Rossmann-like Domain"/>
    <property type="match status" value="1"/>
</dbReference>
<dbReference type="STRING" id="158627.BW687_05025"/>
<evidence type="ECO:0000256" key="1">
    <source>
        <dbReference type="ARBA" id="ARBA00001947"/>
    </source>
</evidence>
<dbReference type="RefSeq" id="WP_065991674.1">
    <property type="nucleotide sequence ID" value="NZ_MDEN01000068.1"/>
</dbReference>
<name>A0A1C2DHD1_9PSED</name>
<dbReference type="EMBL" id="MDEN01000068">
    <property type="protein sequence ID" value="OCX14168.1"/>
    <property type="molecule type" value="Genomic_DNA"/>
</dbReference>
<keyword evidence="5" id="KW-0520">NAD</keyword>
<evidence type="ECO:0000313" key="9">
    <source>
        <dbReference type="Proteomes" id="UP000095143"/>
    </source>
</evidence>
<dbReference type="PANTHER" id="PTHR42813:SF3">
    <property type="entry name" value="GLUTATHIONE-INDEPENDENT FORMALDEHYDE DEHYDROGENASE"/>
    <property type="match status" value="1"/>
</dbReference>
<dbReference type="CDD" id="cd08282">
    <property type="entry name" value="PFDH_like"/>
    <property type="match status" value="1"/>
</dbReference>
<keyword evidence="4" id="KW-0862">Zinc</keyword>
<reference evidence="8 9" key="1">
    <citation type="submission" date="2016-08" db="EMBL/GenBank/DDBJ databases">
        <title>Whole genome sequence of Pseudomonas graminis strain UASWS1507, a potential biological control agent for agriculture.</title>
        <authorList>
            <person name="Crovadore J."/>
            <person name="Calmin G."/>
            <person name="Chablais R."/>
            <person name="Cochard B."/>
            <person name="Lefort F."/>
        </authorList>
    </citation>
    <scope>NUCLEOTIDE SEQUENCE [LARGE SCALE GENOMIC DNA]</scope>
    <source>
        <strain evidence="8 9">UASWS1507</strain>
    </source>
</reference>
<dbReference type="Pfam" id="PF00107">
    <property type="entry name" value="ADH_zinc_N"/>
    <property type="match status" value="1"/>
</dbReference>
<comment type="cofactor">
    <cofactor evidence="1">
        <name>Zn(2+)</name>
        <dbReference type="ChEBI" id="CHEBI:29105"/>
    </cofactor>
</comment>
<dbReference type="SUPFAM" id="SSF50129">
    <property type="entry name" value="GroES-like"/>
    <property type="match status" value="1"/>
</dbReference>
<feature type="domain" description="Alcohol dehydrogenase-like C-terminal" evidence="6">
    <location>
        <begin position="186"/>
        <end position="306"/>
    </location>
</feature>
<dbReference type="InterPro" id="IPR036291">
    <property type="entry name" value="NAD(P)-bd_dom_sf"/>
</dbReference>
<feature type="domain" description="Alcohol dehydrogenase-like N-terminal" evidence="7">
    <location>
        <begin position="25"/>
        <end position="136"/>
    </location>
</feature>
<evidence type="ECO:0000256" key="2">
    <source>
        <dbReference type="ARBA" id="ARBA00008072"/>
    </source>
</evidence>